<feature type="chain" id="PRO_5012561541" description="Lipoprotein" evidence="1">
    <location>
        <begin position="22"/>
        <end position="157"/>
    </location>
</feature>
<dbReference type="KEGG" id="cmag:CBW24_08915"/>
<dbReference type="RefSeq" id="WP_088663776.1">
    <property type="nucleotide sequence ID" value="NZ_CP021404.1"/>
</dbReference>
<dbReference type="Proteomes" id="UP000219050">
    <property type="component" value="Chromosome"/>
</dbReference>
<name>A0A291M017_9RHOB</name>
<dbReference type="OrthoDB" id="7773807at2"/>
<dbReference type="EMBL" id="CP021404">
    <property type="protein sequence ID" value="ATI42118.1"/>
    <property type="molecule type" value="Genomic_DNA"/>
</dbReference>
<sequence length="157" mass="16749">MTKTMLAGLTAAMLLSGCATVRESRLNPFNWFGGPESTATEGLTPVSLTPVDGRPKVQAVTGLSADRMPDGAIITALGTPTSQGWWETDLLPLPRTADMPADTLVLEFRAWPPITTTRVGSQPSREVSAATFLSNQDLAGIRRIVVQGVENQVTISR</sequence>
<evidence type="ECO:0000313" key="3">
    <source>
        <dbReference type="Proteomes" id="UP000219050"/>
    </source>
</evidence>
<keyword evidence="1" id="KW-0732">Signal</keyword>
<keyword evidence="3" id="KW-1185">Reference proteome</keyword>
<evidence type="ECO:0000256" key="1">
    <source>
        <dbReference type="SAM" id="SignalP"/>
    </source>
</evidence>
<evidence type="ECO:0000313" key="2">
    <source>
        <dbReference type="EMBL" id="ATI42118.1"/>
    </source>
</evidence>
<feature type="signal peptide" evidence="1">
    <location>
        <begin position="1"/>
        <end position="21"/>
    </location>
</feature>
<dbReference type="AlphaFoldDB" id="A0A291M017"/>
<gene>
    <name evidence="2" type="ORF">CBW24_08915</name>
</gene>
<proteinExistence type="predicted"/>
<protein>
    <recommendedName>
        <fullName evidence="4">Lipoprotein</fullName>
    </recommendedName>
</protein>
<dbReference type="PROSITE" id="PS51257">
    <property type="entry name" value="PROKAR_LIPOPROTEIN"/>
    <property type="match status" value="1"/>
</dbReference>
<accession>A0A291M017</accession>
<organism evidence="2 3">
    <name type="scientific">Pacificitalea manganoxidans</name>
    <dbReference type="NCBI Taxonomy" id="1411902"/>
    <lineage>
        <taxon>Bacteria</taxon>
        <taxon>Pseudomonadati</taxon>
        <taxon>Pseudomonadota</taxon>
        <taxon>Alphaproteobacteria</taxon>
        <taxon>Rhodobacterales</taxon>
        <taxon>Paracoccaceae</taxon>
        <taxon>Pacificitalea</taxon>
    </lineage>
</organism>
<reference evidence="2 3" key="1">
    <citation type="submission" date="2017-05" db="EMBL/GenBank/DDBJ databases">
        <title>Comparative genomic and metabolic analysis of manganese-oxidizing mechanisms in Celeribater manganoxidans DY25T: its adaption to the environment of polymetallic nodule.</title>
        <authorList>
            <person name="Wang X."/>
        </authorList>
    </citation>
    <scope>NUCLEOTIDE SEQUENCE [LARGE SCALE GENOMIC DNA]</scope>
    <source>
        <strain evidence="2 3">DY25</strain>
    </source>
</reference>
<evidence type="ECO:0008006" key="4">
    <source>
        <dbReference type="Google" id="ProtNLM"/>
    </source>
</evidence>